<organism evidence="2 3">
    <name type="scientific">Gottfriedia solisilvae</name>
    <dbReference type="NCBI Taxonomy" id="1516104"/>
    <lineage>
        <taxon>Bacteria</taxon>
        <taxon>Bacillati</taxon>
        <taxon>Bacillota</taxon>
        <taxon>Bacilli</taxon>
        <taxon>Bacillales</taxon>
        <taxon>Bacillaceae</taxon>
        <taxon>Gottfriedia</taxon>
    </lineage>
</organism>
<dbReference type="AlphaFoldDB" id="A0A8J3F3L3"/>
<dbReference type="InterPro" id="IPR032693">
    <property type="entry name" value="YtkA-like_dom"/>
</dbReference>
<evidence type="ECO:0000313" key="2">
    <source>
        <dbReference type="EMBL" id="GGI15771.1"/>
    </source>
</evidence>
<dbReference type="PROSITE" id="PS51257">
    <property type="entry name" value="PROKAR_LIPOPROTEIN"/>
    <property type="match status" value="1"/>
</dbReference>
<protein>
    <recommendedName>
        <fullName evidence="1">YtkA-like domain-containing protein</fullName>
    </recommendedName>
</protein>
<evidence type="ECO:0000313" key="3">
    <source>
        <dbReference type="Proteomes" id="UP000626244"/>
    </source>
</evidence>
<keyword evidence="3" id="KW-1185">Reference proteome</keyword>
<dbReference type="EMBL" id="BMHB01000001">
    <property type="protein sequence ID" value="GGI15771.1"/>
    <property type="molecule type" value="Genomic_DNA"/>
</dbReference>
<dbReference type="Proteomes" id="UP000626244">
    <property type="component" value="Unassembled WGS sequence"/>
</dbReference>
<comment type="caution">
    <text evidence="2">The sequence shown here is derived from an EMBL/GenBank/DDBJ whole genome shotgun (WGS) entry which is preliminary data.</text>
</comment>
<name>A0A8J3F3L3_9BACI</name>
<dbReference type="RefSeq" id="WP_158093229.1">
    <property type="nucleotide sequence ID" value="NZ_BMHB01000001.1"/>
</dbReference>
<feature type="domain" description="YtkA-like" evidence="1">
    <location>
        <begin position="34"/>
        <end position="110"/>
    </location>
</feature>
<dbReference type="Pfam" id="PF13115">
    <property type="entry name" value="YtkA"/>
    <property type="match status" value="1"/>
</dbReference>
<proteinExistence type="predicted"/>
<sequence>MKIGKKYIIFPLLLVTILCGCGKSKEPVSNKFLDSINIELSDEPTSKNSEHTYQVSLTNSKNELVNVDSVEIILTMKSMNHKAEGKLKKTSKGVYKGKIELPMDGSWSKTIVLNQGEHTRKVNGTLIK</sequence>
<dbReference type="OrthoDB" id="2871818at2"/>
<evidence type="ECO:0000259" key="1">
    <source>
        <dbReference type="Pfam" id="PF13115"/>
    </source>
</evidence>
<gene>
    <name evidence="2" type="ORF">GCM10007380_29690</name>
</gene>
<reference evidence="3" key="1">
    <citation type="journal article" date="2019" name="Int. J. Syst. Evol. Microbiol.">
        <title>The Global Catalogue of Microorganisms (GCM) 10K type strain sequencing project: providing services to taxonomists for standard genome sequencing and annotation.</title>
        <authorList>
            <consortium name="The Broad Institute Genomics Platform"/>
            <consortium name="The Broad Institute Genome Sequencing Center for Infectious Disease"/>
            <person name="Wu L."/>
            <person name="Ma J."/>
        </authorList>
    </citation>
    <scope>NUCLEOTIDE SEQUENCE [LARGE SCALE GENOMIC DNA]</scope>
    <source>
        <strain evidence="3">CGMCC 1.14993</strain>
    </source>
</reference>
<accession>A0A8J3F3L3</accession>